<accession>A0A369K000</accession>
<evidence type="ECO:0000313" key="2">
    <source>
        <dbReference type="Proteomes" id="UP000076154"/>
    </source>
</evidence>
<sequence>MRFQAPALFQAWKDFHIHLEETHRKYEALIPWILGAFMVDPAYEIGPMAVHRFGALVKLHYNPAALSQTSKFIITDIGHQERTAIMARHFPLPTEWTTEDCGLISFSITQPHHDGILEFTKSFHAVYGQEVLYVNTLSRLHRLSMLETDLGFPIRPLSPSNSTWP</sequence>
<reference evidence="1" key="1">
    <citation type="submission" date="2018-04" db="EMBL/GenBank/DDBJ databases">
        <title>Whole genome sequencing of Hypsizygus marmoreus.</title>
        <authorList>
            <person name="Choi I.-G."/>
            <person name="Min B."/>
            <person name="Kim J.-G."/>
            <person name="Kim S."/>
            <person name="Oh Y.-L."/>
            <person name="Kong W.-S."/>
            <person name="Park H."/>
            <person name="Jeong J."/>
            <person name="Song E.-S."/>
        </authorList>
    </citation>
    <scope>NUCLEOTIDE SEQUENCE [LARGE SCALE GENOMIC DNA]</scope>
    <source>
        <strain evidence="1">51987-8</strain>
    </source>
</reference>
<dbReference type="AlphaFoldDB" id="A0A369K000"/>
<dbReference type="Proteomes" id="UP000076154">
    <property type="component" value="Unassembled WGS sequence"/>
</dbReference>
<name>A0A369K000_HYPMA</name>
<gene>
    <name evidence="1" type="ORF">Hypma_006909</name>
</gene>
<dbReference type="InParanoid" id="A0A369K000"/>
<keyword evidence="2" id="KW-1185">Reference proteome</keyword>
<evidence type="ECO:0000313" key="1">
    <source>
        <dbReference type="EMBL" id="RDB26097.1"/>
    </source>
</evidence>
<comment type="caution">
    <text evidence="1">The sequence shown here is derived from an EMBL/GenBank/DDBJ whole genome shotgun (WGS) entry which is preliminary data.</text>
</comment>
<protein>
    <submittedName>
        <fullName evidence="1">Uncharacterized protein</fullName>
    </submittedName>
</protein>
<dbReference type="EMBL" id="LUEZ02000040">
    <property type="protein sequence ID" value="RDB26097.1"/>
    <property type="molecule type" value="Genomic_DNA"/>
</dbReference>
<proteinExistence type="predicted"/>
<organism evidence="1 2">
    <name type="scientific">Hypsizygus marmoreus</name>
    <name type="common">White beech mushroom</name>
    <name type="synonym">Agaricus marmoreus</name>
    <dbReference type="NCBI Taxonomy" id="39966"/>
    <lineage>
        <taxon>Eukaryota</taxon>
        <taxon>Fungi</taxon>
        <taxon>Dikarya</taxon>
        <taxon>Basidiomycota</taxon>
        <taxon>Agaricomycotina</taxon>
        <taxon>Agaricomycetes</taxon>
        <taxon>Agaricomycetidae</taxon>
        <taxon>Agaricales</taxon>
        <taxon>Tricholomatineae</taxon>
        <taxon>Lyophyllaceae</taxon>
        <taxon>Hypsizygus</taxon>
    </lineage>
</organism>